<dbReference type="EMBL" id="VSRR010010025">
    <property type="protein sequence ID" value="MPC51200.1"/>
    <property type="molecule type" value="Genomic_DNA"/>
</dbReference>
<evidence type="ECO:0000313" key="1">
    <source>
        <dbReference type="EMBL" id="MPC51200.1"/>
    </source>
</evidence>
<protein>
    <submittedName>
        <fullName evidence="1">Uncharacterized protein</fullName>
    </submittedName>
</protein>
<name>A0A5B7FTN9_PORTR</name>
<dbReference type="AlphaFoldDB" id="A0A5B7FTN9"/>
<evidence type="ECO:0000313" key="2">
    <source>
        <dbReference type="Proteomes" id="UP000324222"/>
    </source>
</evidence>
<comment type="caution">
    <text evidence="1">The sequence shown here is derived from an EMBL/GenBank/DDBJ whole genome shotgun (WGS) entry which is preliminary data.</text>
</comment>
<reference evidence="1 2" key="1">
    <citation type="submission" date="2019-05" db="EMBL/GenBank/DDBJ databases">
        <title>Another draft genome of Portunus trituberculatus and its Hox gene families provides insights of decapod evolution.</title>
        <authorList>
            <person name="Jeong J.-H."/>
            <person name="Song I."/>
            <person name="Kim S."/>
            <person name="Choi T."/>
            <person name="Kim D."/>
            <person name="Ryu S."/>
            <person name="Kim W."/>
        </authorList>
    </citation>
    <scope>NUCLEOTIDE SEQUENCE [LARGE SCALE GENOMIC DNA]</scope>
    <source>
        <tissue evidence="1">Muscle</tissue>
    </source>
</reference>
<dbReference type="Proteomes" id="UP000324222">
    <property type="component" value="Unassembled WGS sequence"/>
</dbReference>
<proteinExistence type="predicted"/>
<keyword evidence="2" id="KW-1185">Reference proteome</keyword>
<sequence>MPVWCRYATGAQKPGSMKGLEHWGEFKGIVPTQRHTSVSRRVRSETTQKYRPECVTSRAFSPTQAFLLHAFFSSHCLLLEAIAELPDGSSF</sequence>
<organism evidence="1 2">
    <name type="scientific">Portunus trituberculatus</name>
    <name type="common">Swimming crab</name>
    <name type="synonym">Neptunus trituberculatus</name>
    <dbReference type="NCBI Taxonomy" id="210409"/>
    <lineage>
        <taxon>Eukaryota</taxon>
        <taxon>Metazoa</taxon>
        <taxon>Ecdysozoa</taxon>
        <taxon>Arthropoda</taxon>
        <taxon>Crustacea</taxon>
        <taxon>Multicrustacea</taxon>
        <taxon>Malacostraca</taxon>
        <taxon>Eumalacostraca</taxon>
        <taxon>Eucarida</taxon>
        <taxon>Decapoda</taxon>
        <taxon>Pleocyemata</taxon>
        <taxon>Brachyura</taxon>
        <taxon>Eubrachyura</taxon>
        <taxon>Portunoidea</taxon>
        <taxon>Portunidae</taxon>
        <taxon>Portuninae</taxon>
        <taxon>Portunus</taxon>
    </lineage>
</organism>
<accession>A0A5B7FTN9</accession>
<gene>
    <name evidence="1" type="ORF">E2C01_045041</name>
</gene>